<name>A9U842_PHYPA</name>
<organism>
    <name type="scientific">Physcomitrium patens</name>
    <name type="common">Spreading-leaved earth moss</name>
    <name type="synonym">Physcomitrella patens</name>
    <dbReference type="NCBI Taxonomy" id="3218"/>
    <lineage>
        <taxon>Eukaryota</taxon>
        <taxon>Viridiplantae</taxon>
        <taxon>Streptophyta</taxon>
        <taxon>Embryophyta</taxon>
        <taxon>Bryophyta</taxon>
        <taxon>Bryophytina</taxon>
        <taxon>Bryopsida</taxon>
        <taxon>Funariidae</taxon>
        <taxon>Funariales</taxon>
        <taxon>Funariaceae</taxon>
        <taxon>Physcomitrium</taxon>
    </lineage>
</organism>
<dbReference type="AlphaFoldDB" id="A9U842"/>
<dbReference type="EMBL" id="DS546810">
    <property type="protein sequence ID" value="EDQ48161.1"/>
    <property type="molecule type" value="Genomic_DNA"/>
</dbReference>
<proteinExistence type="predicted"/>
<gene>
    <name evidence="1" type="ORF">PHYPADRAFT_104211</name>
</gene>
<evidence type="ECO:0000313" key="1">
    <source>
        <dbReference type="EMBL" id="EDQ48161.1"/>
    </source>
</evidence>
<dbReference type="HOGENOM" id="CLU_1009702_0_0_1"/>
<protein>
    <submittedName>
        <fullName evidence="1">Predicted protein</fullName>
    </submittedName>
</protein>
<accession>A9U842</accession>
<reference evidence="1" key="1">
    <citation type="journal article" date="2008" name="Science">
        <title>The Physcomitrella genome reveals evolutionary insights into the conquest of land by plants.</title>
        <authorList>
            <person name="Rensing S."/>
            <person name="Lang D."/>
            <person name="Zimmer A."/>
            <person name="Terry A."/>
            <person name="Salamov A."/>
            <person name="Shapiro H."/>
            <person name="Nishiyama T."/>
            <person name="Perroud P.-F."/>
            <person name="Lindquist E."/>
            <person name="Kamisugi Y."/>
            <person name="Tanahashi T."/>
            <person name="Sakakibara K."/>
            <person name="Fujita T."/>
            <person name="Oishi K."/>
            <person name="Shin-I T."/>
            <person name="Kuroki Y."/>
            <person name="Toyoda A."/>
            <person name="Suzuki Y."/>
            <person name="Hashimoto A."/>
            <person name="Yamaguchi K."/>
            <person name="Sugano A."/>
            <person name="Kohara Y."/>
            <person name="Fujiyama A."/>
            <person name="Anterola A."/>
            <person name="Aoki S."/>
            <person name="Ashton N."/>
            <person name="Barbazuk W.B."/>
            <person name="Barker E."/>
            <person name="Bennetzen J."/>
            <person name="Bezanilla M."/>
            <person name="Blankenship R."/>
            <person name="Cho S.H."/>
            <person name="Dutcher S."/>
            <person name="Estelle M."/>
            <person name="Fawcett J.A."/>
            <person name="Gundlach H."/>
            <person name="Hanada K."/>
            <person name="Heyl A."/>
            <person name="Hicks K.A."/>
            <person name="Hugh J."/>
            <person name="Lohr M."/>
            <person name="Mayer K."/>
            <person name="Melkozernov A."/>
            <person name="Murata T."/>
            <person name="Nelson D."/>
            <person name="Pils B."/>
            <person name="Prigge M."/>
            <person name="Reiss B."/>
            <person name="Renner T."/>
            <person name="Rombauts S."/>
            <person name="Rushton P."/>
            <person name="Sanderfoot A."/>
            <person name="Schween G."/>
            <person name="Shiu S.-H."/>
            <person name="Stueber K."/>
            <person name="Theodoulou F.L."/>
            <person name="Tu H."/>
            <person name="Van de Peer Y."/>
            <person name="Verrier P.J."/>
            <person name="Waters E."/>
            <person name="Wood A."/>
            <person name="Yang L."/>
            <person name="Cove D."/>
            <person name="Cuming A."/>
            <person name="Hasebe M."/>
            <person name="Lucas S."/>
            <person name="Mishler D.B."/>
            <person name="Reski R."/>
            <person name="Grigoriev I."/>
            <person name="Quatrano R.S."/>
            <person name="Boore J.L."/>
        </authorList>
    </citation>
    <scope>NUCLEOTIDE SEQUENCE [LARGE SCALE GENOMIC DNA]</scope>
</reference>
<sequence>MDAGKTTYWTQQALDPDQQGKTELTFVHLIPGGSSNPLGALVVRLDNDQVAEVLRTLTPYADGENFLMEAGGGLYVSANGNQLDSPFVKAVRGDVKSDGKARGSFLFEWNGKTYAVTYGYFARIMDNWLHSGGQRECSPAGGAAGVARLEADVFAGQTADGEFAAARFLSGNGQSRRICHHRAAVAALKPGEPGAERQAARAAAPREGKLSPPAAAGVFVRLFGGGSALAYGTVQMAGARQAVRRAVRSFDGHRRHGGEIQVRGRGTGHFCVGQHD</sequence>